<organism evidence="1 2">
    <name type="scientific">Brachionus plicatilis</name>
    <name type="common">Marine rotifer</name>
    <name type="synonym">Brachionus muelleri</name>
    <dbReference type="NCBI Taxonomy" id="10195"/>
    <lineage>
        <taxon>Eukaryota</taxon>
        <taxon>Metazoa</taxon>
        <taxon>Spiralia</taxon>
        <taxon>Gnathifera</taxon>
        <taxon>Rotifera</taxon>
        <taxon>Eurotatoria</taxon>
        <taxon>Monogononta</taxon>
        <taxon>Pseudotrocha</taxon>
        <taxon>Ploima</taxon>
        <taxon>Brachionidae</taxon>
        <taxon>Brachionus</taxon>
    </lineage>
</organism>
<sequence>MEDKSIRILKIIVSGCKNDNLVNGINYAVFSFMIIRRRRRLNKKKEWVRKIFQNKNQLIHQISQNGLRESFISFNKF</sequence>
<keyword evidence="2" id="KW-1185">Reference proteome</keyword>
<name>A0A3M7P7I8_BRAPC</name>
<gene>
    <name evidence="1" type="ORF">BpHYR1_024263</name>
</gene>
<comment type="caution">
    <text evidence="1">The sequence shown here is derived from an EMBL/GenBank/DDBJ whole genome shotgun (WGS) entry which is preliminary data.</text>
</comment>
<dbReference type="AlphaFoldDB" id="A0A3M7P7I8"/>
<reference evidence="1 2" key="1">
    <citation type="journal article" date="2018" name="Sci. Rep.">
        <title>Genomic signatures of local adaptation to the degree of environmental predictability in rotifers.</title>
        <authorList>
            <person name="Franch-Gras L."/>
            <person name="Hahn C."/>
            <person name="Garcia-Roger E.M."/>
            <person name="Carmona M.J."/>
            <person name="Serra M."/>
            <person name="Gomez A."/>
        </authorList>
    </citation>
    <scope>NUCLEOTIDE SEQUENCE [LARGE SCALE GENOMIC DNA]</scope>
    <source>
        <strain evidence="1">HYR1</strain>
    </source>
</reference>
<protein>
    <submittedName>
        <fullName evidence="1">Uncharacterized protein</fullName>
    </submittedName>
</protein>
<evidence type="ECO:0000313" key="1">
    <source>
        <dbReference type="EMBL" id="RMZ95056.1"/>
    </source>
</evidence>
<accession>A0A3M7P7I8</accession>
<evidence type="ECO:0000313" key="2">
    <source>
        <dbReference type="Proteomes" id="UP000276133"/>
    </source>
</evidence>
<dbReference type="Proteomes" id="UP000276133">
    <property type="component" value="Unassembled WGS sequence"/>
</dbReference>
<dbReference type="EMBL" id="REGN01012628">
    <property type="protein sequence ID" value="RMZ95056.1"/>
    <property type="molecule type" value="Genomic_DNA"/>
</dbReference>
<proteinExistence type="predicted"/>